<gene>
    <name evidence="2" type="ORF">HU751_20155</name>
</gene>
<evidence type="ECO:0000256" key="1">
    <source>
        <dbReference type="SAM" id="MobiDB-lite"/>
    </source>
</evidence>
<feature type="compositionally biased region" description="Basic and acidic residues" evidence="1">
    <location>
        <begin position="174"/>
        <end position="183"/>
    </location>
</feature>
<dbReference type="EMBL" id="JABWRJ010000032">
    <property type="protein sequence ID" value="MBC3448097.1"/>
    <property type="molecule type" value="Genomic_DNA"/>
</dbReference>
<protein>
    <submittedName>
        <fullName evidence="2">RHS repeat-associated core domain-containing protein</fullName>
    </submittedName>
</protein>
<dbReference type="RefSeq" id="WP_186734484.1">
    <property type="nucleotide sequence ID" value="NZ_JABWRJ020000003.1"/>
</dbReference>
<dbReference type="NCBIfam" id="TIGR03696">
    <property type="entry name" value="Rhs_assc_core"/>
    <property type="match status" value="1"/>
</dbReference>
<dbReference type="InterPro" id="IPR022385">
    <property type="entry name" value="Rhs_assc_core"/>
</dbReference>
<reference evidence="2" key="2">
    <citation type="submission" date="2020-07" db="EMBL/GenBank/DDBJ databases">
        <authorList>
            <person name="Lood C."/>
            <person name="Girard L."/>
        </authorList>
    </citation>
    <scope>NUCLEOTIDE SEQUENCE</scope>
    <source>
        <strain evidence="2">BW13M1</strain>
    </source>
</reference>
<organism evidence="2">
    <name type="scientific">Pseudomonas peradeniyensis</name>
    <dbReference type="NCBI Taxonomy" id="2745488"/>
    <lineage>
        <taxon>Bacteria</taxon>
        <taxon>Pseudomonadati</taxon>
        <taxon>Pseudomonadota</taxon>
        <taxon>Gammaproteobacteria</taxon>
        <taxon>Pseudomonadales</taxon>
        <taxon>Pseudomonadaceae</taxon>
        <taxon>Pseudomonas</taxon>
    </lineage>
</organism>
<sequence length="280" mass="30806">MAIYFYQGTFLQVAIEEGRSRTVLRATCGPMAVVQRNIDETSAELLTIDKAGSVLRLLTYTCFGDSAVSHVQPPLLGFNAQRRDPFTGCYLLGNGRRVYNPVLMRFHSPDALSPFGKGGVNAYAYCEGDPVNWQDESGQGRELIRPPTKASTTEPVISVNLPIGADALTPKPSDGTKHSDSNKRKVSFSTEITTVSPILKDSKLTKPLSDLTEMQKQKVAEKRQAAEIDKSRKNLIALGKSMDTLDTLEKVLKAARKISPPEIIYDITKTETIRLEDTSI</sequence>
<dbReference type="SUPFAM" id="SSF56399">
    <property type="entry name" value="ADP-ribosylation"/>
    <property type="match status" value="1"/>
</dbReference>
<evidence type="ECO:0000313" key="2">
    <source>
        <dbReference type="EMBL" id="MBC3448097.1"/>
    </source>
</evidence>
<comment type="caution">
    <text evidence="2">The sequence shown here is derived from an EMBL/GenBank/DDBJ whole genome shotgun (WGS) entry which is preliminary data.</text>
</comment>
<accession>A0A923GB31</accession>
<dbReference type="Gene3D" id="2.180.10.10">
    <property type="entry name" value="RHS repeat-associated core"/>
    <property type="match status" value="1"/>
</dbReference>
<feature type="region of interest" description="Disordered" evidence="1">
    <location>
        <begin position="163"/>
        <end position="187"/>
    </location>
</feature>
<proteinExistence type="predicted"/>
<reference evidence="2" key="1">
    <citation type="journal article" date="2020" name="Microorganisms">
        <title>Reliable Identification of Environmental Pseudomonas Isolates Using the rpoD Gene.</title>
        <authorList>
            <consortium name="The Broad Institute Genome Sequencing Platform"/>
            <person name="Girard L."/>
            <person name="Lood C."/>
            <person name="Rokni-Zadeh H."/>
            <person name="van Noort V."/>
            <person name="Lavigne R."/>
            <person name="De Mot R."/>
        </authorList>
    </citation>
    <scope>NUCLEOTIDE SEQUENCE</scope>
    <source>
        <strain evidence="2">BW13M1</strain>
    </source>
</reference>
<dbReference type="AlphaFoldDB" id="A0A923GB31"/>
<name>A0A923GB31_9PSED</name>